<dbReference type="EMBL" id="MLAK01000816">
    <property type="protein sequence ID" value="OHT03710.1"/>
    <property type="molecule type" value="Genomic_DNA"/>
</dbReference>
<organism evidence="1 2">
    <name type="scientific">Tritrichomonas foetus</name>
    <dbReference type="NCBI Taxonomy" id="1144522"/>
    <lineage>
        <taxon>Eukaryota</taxon>
        <taxon>Metamonada</taxon>
        <taxon>Parabasalia</taxon>
        <taxon>Tritrichomonadida</taxon>
        <taxon>Tritrichomonadidae</taxon>
        <taxon>Tritrichomonas</taxon>
    </lineage>
</organism>
<dbReference type="AlphaFoldDB" id="A0A1J4K1U2"/>
<dbReference type="VEuPathDB" id="TrichDB:TRFO_06518"/>
<comment type="caution">
    <text evidence="1">The sequence shown here is derived from an EMBL/GenBank/DDBJ whole genome shotgun (WGS) entry which is preliminary data.</text>
</comment>
<dbReference type="GeneID" id="94827849"/>
<proteinExistence type="predicted"/>
<accession>A0A1J4K1U2</accession>
<name>A0A1J4K1U2_9EUKA</name>
<evidence type="ECO:0000313" key="1">
    <source>
        <dbReference type="EMBL" id="OHT03710.1"/>
    </source>
</evidence>
<protein>
    <submittedName>
        <fullName evidence="1">Uncharacterized protein</fullName>
    </submittedName>
</protein>
<dbReference type="RefSeq" id="XP_068356846.1">
    <property type="nucleotide sequence ID" value="XM_068493145.1"/>
</dbReference>
<sequence>MISDSFFDETDHESMSDIIKMRANRISELFPPCTLAYSFLLKSRNFKLSKDELFEKIIQFPQVDDARRVFLSPSDTRLFGFQDIDFFQVPIKEFINFSPDELIQILDNSYFYVGPNEVWLEYPPEIDIEHTLLVYRHLYPQMSNQDFIESLNRPRFIAYFHYHKLEIDLNNYEIPSLQPEESFFYFKEQPQPEYALLNIFCANRTDNLPFLKIQEIKRNTTIFIGPEKKPLDLAVLLGDLIELITNCHFFEFVDDRVQAYPPLFFSTYFNYNQPYTYQANGAPCLIRSPTDTNTTEEDDSIMVDPAVSSKIFPYIEKLMADIGDDVPNFTHTQIFQHVAAQYFGCDQHIYHENASISIEEIKNGISKWVQENAQRDLLSKLKNEIQWFENETKKMLEARKQSLNIMPDIRTDELMERIGEEYPFLKPDQDELEYELELNDSELYKLKEESFKVRH</sequence>
<reference evidence="1" key="1">
    <citation type="submission" date="2016-10" db="EMBL/GenBank/DDBJ databases">
        <authorList>
            <person name="Benchimol M."/>
            <person name="Almeida L.G."/>
            <person name="Vasconcelos A.T."/>
            <person name="Perreira-Neves A."/>
            <person name="Rosa I.A."/>
            <person name="Tasca T."/>
            <person name="Bogo M.R."/>
            <person name="de Souza W."/>
        </authorList>
    </citation>
    <scope>NUCLEOTIDE SEQUENCE [LARGE SCALE GENOMIC DNA]</scope>
    <source>
        <strain evidence="1">K</strain>
    </source>
</reference>
<keyword evidence="2" id="KW-1185">Reference proteome</keyword>
<dbReference type="Proteomes" id="UP000179807">
    <property type="component" value="Unassembled WGS sequence"/>
</dbReference>
<gene>
    <name evidence="1" type="ORF">TRFO_06518</name>
</gene>
<evidence type="ECO:0000313" key="2">
    <source>
        <dbReference type="Proteomes" id="UP000179807"/>
    </source>
</evidence>